<accession>A0AA43QIM2</accession>
<dbReference type="SUPFAM" id="SSF48439">
    <property type="entry name" value="Protein prenylyltransferase"/>
    <property type="match status" value="1"/>
</dbReference>
<evidence type="ECO:0000256" key="3">
    <source>
        <dbReference type="ARBA" id="ARBA00022679"/>
    </source>
</evidence>
<evidence type="ECO:0000256" key="4">
    <source>
        <dbReference type="ARBA" id="ARBA00022737"/>
    </source>
</evidence>
<reference evidence="5" key="1">
    <citation type="journal article" date="2023" name="Genome Biol. Evol.">
        <title>First Whole Genome Sequence and Flow Cytometry Genome Size Data for the Lichen-Forming Fungus Ramalina farinacea (Ascomycota).</title>
        <authorList>
            <person name="Llewellyn T."/>
            <person name="Mian S."/>
            <person name="Hill R."/>
            <person name="Leitch I.J."/>
            <person name="Gaya E."/>
        </authorList>
    </citation>
    <scope>NUCLEOTIDE SEQUENCE</scope>
    <source>
        <strain evidence="5">LIQ254RAFAR</strain>
    </source>
</reference>
<comment type="caution">
    <text evidence="5">The sequence shown here is derived from an EMBL/GenBank/DDBJ whole genome shotgun (WGS) entry which is preliminary data.</text>
</comment>
<dbReference type="PANTHER" id="PTHR11129:SF3">
    <property type="entry name" value="PROTEIN PRENYLTRANSFERASE ALPHA SUBUNIT REPEAT-CONTAINING PROTEIN 1"/>
    <property type="match status" value="1"/>
</dbReference>
<evidence type="ECO:0000313" key="6">
    <source>
        <dbReference type="Proteomes" id="UP001161017"/>
    </source>
</evidence>
<comment type="similarity">
    <text evidence="1">Belongs to the protein prenyltransferase subunit alpha family.</text>
</comment>
<dbReference type="PROSITE" id="PS51147">
    <property type="entry name" value="PFTA"/>
    <property type="match status" value="1"/>
</dbReference>
<protein>
    <submittedName>
        <fullName evidence="5">Uncharacterized protein</fullName>
    </submittedName>
</protein>
<dbReference type="GO" id="GO:0005737">
    <property type="term" value="C:cytoplasm"/>
    <property type="evidence" value="ECO:0007669"/>
    <property type="project" value="TreeGrafter"/>
</dbReference>
<evidence type="ECO:0000256" key="2">
    <source>
        <dbReference type="ARBA" id="ARBA00022602"/>
    </source>
</evidence>
<keyword evidence="4" id="KW-0677">Repeat</keyword>
<evidence type="ECO:0000256" key="1">
    <source>
        <dbReference type="ARBA" id="ARBA00006734"/>
    </source>
</evidence>
<gene>
    <name evidence="5" type="ORF">OHK93_006475</name>
</gene>
<keyword evidence="3" id="KW-0808">Transferase</keyword>
<evidence type="ECO:0000313" key="5">
    <source>
        <dbReference type="EMBL" id="MDI1487206.1"/>
    </source>
</evidence>
<sequence>MPLSPLNDNNDHAHTSYQTLLAHLNPSPPLVLEIDILPSSSGPDIQYSSTDHALGIPKRTLIAAFLVARGLFFTYLSSLGHGSISAGEDEGGDKGEEMMQATSVMLLYEPNHGTAINARKRYILSHFHRPSSSVAGSSDDDVVVNGELIWLESYLTSPLPKHTKSPTLWAHRAWLLRLFVIPGLGDSVPGLQGKRKQGISDDGRRLLEREMDVVMRAGERHPRNYYGWNYAREVCGMLGGEVLDKEEEAFDGSLGSGAGWGMVEKVRGWCFLHPRDVSGWSFLVWWLEDWMKMSGCVGRGEDMVEDIVMETEAFVAKYEWRGESIEWFLKAIRRLQTSG</sequence>
<dbReference type="GO" id="GO:0008318">
    <property type="term" value="F:protein prenyltransferase activity"/>
    <property type="evidence" value="ECO:0007669"/>
    <property type="project" value="InterPro"/>
</dbReference>
<keyword evidence="2" id="KW-0637">Prenyltransferase</keyword>
<dbReference type="Gene3D" id="1.25.40.120">
    <property type="entry name" value="Protein prenylyltransferase"/>
    <property type="match status" value="1"/>
</dbReference>
<dbReference type="AlphaFoldDB" id="A0AA43QIM2"/>
<dbReference type="Pfam" id="PF01239">
    <property type="entry name" value="PPTA"/>
    <property type="match status" value="1"/>
</dbReference>
<dbReference type="PANTHER" id="PTHR11129">
    <property type="entry name" value="PROTEIN FARNESYLTRANSFERASE ALPHA SUBUNIT/RAB GERANYLGERANYL TRANSFERASE ALPHA SUBUNIT"/>
    <property type="match status" value="1"/>
</dbReference>
<keyword evidence="6" id="KW-1185">Reference proteome</keyword>
<dbReference type="InterPro" id="IPR002088">
    <property type="entry name" value="Prenyl_trans_a"/>
</dbReference>
<proteinExistence type="inferred from homology"/>
<name>A0AA43QIM2_9LECA</name>
<dbReference type="Proteomes" id="UP001161017">
    <property type="component" value="Unassembled WGS sequence"/>
</dbReference>
<dbReference type="EMBL" id="JAPUFD010000005">
    <property type="protein sequence ID" value="MDI1487206.1"/>
    <property type="molecule type" value="Genomic_DNA"/>
</dbReference>
<organism evidence="5 6">
    <name type="scientific">Ramalina farinacea</name>
    <dbReference type="NCBI Taxonomy" id="258253"/>
    <lineage>
        <taxon>Eukaryota</taxon>
        <taxon>Fungi</taxon>
        <taxon>Dikarya</taxon>
        <taxon>Ascomycota</taxon>
        <taxon>Pezizomycotina</taxon>
        <taxon>Lecanoromycetes</taxon>
        <taxon>OSLEUM clade</taxon>
        <taxon>Lecanoromycetidae</taxon>
        <taxon>Lecanorales</taxon>
        <taxon>Lecanorineae</taxon>
        <taxon>Ramalinaceae</taxon>
        <taxon>Ramalina</taxon>
    </lineage>
</organism>